<comment type="caution">
    <text evidence="3">The sequence shown here is derived from an EMBL/GenBank/DDBJ whole genome shotgun (WGS) entry which is preliminary data.</text>
</comment>
<evidence type="ECO:0000313" key="4">
    <source>
        <dbReference type="Proteomes" id="UP000290289"/>
    </source>
</evidence>
<dbReference type="InterPro" id="IPR015679">
    <property type="entry name" value="PLipase_D_fam"/>
</dbReference>
<accession>A0A498JE23</accession>
<organism evidence="3 4">
    <name type="scientific">Malus domestica</name>
    <name type="common">Apple</name>
    <name type="synonym">Pyrus malus</name>
    <dbReference type="NCBI Taxonomy" id="3750"/>
    <lineage>
        <taxon>Eukaryota</taxon>
        <taxon>Viridiplantae</taxon>
        <taxon>Streptophyta</taxon>
        <taxon>Embryophyta</taxon>
        <taxon>Tracheophyta</taxon>
        <taxon>Spermatophyta</taxon>
        <taxon>Magnoliopsida</taxon>
        <taxon>eudicotyledons</taxon>
        <taxon>Gunneridae</taxon>
        <taxon>Pentapetalae</taxon>
        <taxon>rosids</taxon>
        <taxon>fabids</taxon>
        <taxon>Rosales</taxon>
        <taxon>Rosaceae</taxon>
        <taxon>Amygdaloideae</taxon>
        <taxon>Maleae</taxon>
        <taxon>Malus</taxon>
    </lineage>
</organism>
<dbReference type="PANTHER" id="PTHR18896:SF202">
    <property type="entry name" value="PHOSPHOLIPASE D ALPHA 3"/>
    <property type="match status" value="1"/>
</dbReference>
<evidence type="ECO:0000256" key="1">
    <source>
        <dbReference type="ARBA" id="ARBA00022737"/>
    </source>
</evidence>
<dbReference type="GO" id="GO:0005886">
    <property type="term" value="C:plasma membrane"/>
    <property type="evidence" value="ECO:0007669"/>
    <property type="project" value="TreeGrafter"/>
</dbReference>
<gene>
    <name evidence="3" type="ORF">DVH24_021096</name>
</gene>
<dbReference type="STRING" id="3750.A0A498JE23"/>
<dbReference type="PANTHER" id="PTHR18896">
    <property type="entry name" value="PHOSPHOLIPASE D"/>
    <property type="match status" value="1"/>
</dbReference>
<dbReference type="AlphaFoldDB" id="A0A498JE23"/>
<dbReference type="EMBL" id="RDQH01000334">
    <property type="protein sequence ID" value="RXH92073.1"/>
    <property type="molecule type" value="Genomic_DNA"/>
</dbReference>
<proteinExistence type="predicted"/>
<dbReference type="GO" id="GO:0004630">
    <property type="term" value="F:phospholipase D activity"/>
    <property type="evidence" value="ECO:0007669"/>
    <property type="project" value="TreeGrafter"/>
</dbReference>
<protein>
    <submittedName>
        <fullName evidence="3">Uncharacterized protein</fullName>
    </submittedName>
</protein>
<name>A0A498JE23_MALDO</name>
<reference evidence="3 4" key="1">
    <citation type="submission" date="2018-10" db="EMBL/GenBank/DDBJ databases">
        <title>A high-quality apple genome assembly.</title>
        <authorList>
            <person name="Hu J."/>
        </authorList>
    </citation>
    <scope>NUCLEOTIDE SEQUENCE [LARGE SCALE GENOMIC DNA]</scope>
    <source>
        <strain evidence="4">cv. HFTH1</strain>
        <tissue evidence="3">Young leaf</tissue>
    </source>
</reference>
<keyword evidence="4" id="KW-1185">Reference proteome</keyword>
<dbReference type="GO" id="GO:0009395">
    <property type="term" value="P:phospholipid catabolic process"/>
    <property type="evidence" value="ECO:0007669"/>
    <property type="project" value="TreeGrafter"/>
</dbReference>
<keyword evidence="1" id="KW-0677">Repeat</keyword>
<sequence length="158" mass="18028">MTTNHGTFNCSDPSTSCFCFPEKPLEATKMELVSRKNNIIDRSIHNAISLAAYLGDIRDEDIIMKELSVKIVSKIEVGERFIVYIVVPMWPKGTPESASSRAILDWQRRIVEMMYTDISEALQRKASNANLNDYLNSSALATERRRWMANINLLRLQS</sequence>
<keyword evidence="2" id="KW-0443">Lipid metabolism</keyword>
<evidence type="ECO:0000313" key="3">
    <source>
        <dbReference type="EMBL" id="RXH92073.1"/>
    </source>
</evidence>
<evidence type="ECO:0000256" key="2">
    <source>
        <dbReference type="ARBA" id="ARBA00023098"/>
    </source>
</evidence>
<dbReference type="Proteomes" id="UP000290289">
    <property type="component" value="Chromosome 8"/>
</dbReference>